<organism evidence="1 2">
    <name type="scientific">Molorchus minor</name>
    <dbReference type="NCBI Taxonomy" id="1323400"/>
    <lineage>
        <taxon>Eukaryota</taxon>
        <taxon>Metazoa</taxon>
        <taxon>Ecdysozoa</taxon>
        <taxon>Arthropoda</taxon>
        <taxon>Hexapoda</taxon>
        <taxon>Insecta</taxon>
        <taxon>Pterygota</taxon>
        <taxon>Neoptera</taxon>
        <taxon>Endopterygota</taxon>
        <taxon>Coleoptera</taxon>
        <taxon>Polyphaga</taxon>
        <taxon>Cucujiformia</taxon>
        <taxon>Chrysomeloidea</taxon>
        <taxon>Cerambycidae</taxon>
        <taxon>Lamiinae</taxon>
        <taxon>Monochamini</taxon>
        <taxon>Molorchus</taxon>
    </lineage>
</organism>
<sequence>MYFIFVEVDFKKQVCMLGCLASFSCLASITTAVIEEKDMSCCHRRRYIWGKTASQAYEIM</sequence>
<reference evidence="1" key="1">
    <citation type="journal article" date="2023" name="Insect Mol. Biol.">
        <title>Genome sequencing provides insights into the evolution of gene families encoding plant cell wall-degrading enzymes in longhorned beetles.</title>
        <authorList>
            <person name="Shin N.R."/>
            <person name="Okamura Y."/>
            <person name="Kirsch R."/>
            <person name="Pauchet Y."/>
        </authorList>
    </citation>
    <scope>NUCLEOTIDE SEQUENCE</scope>
    <source>
        <strain evidence="1">MMC_N1</strain>
    </source>
</reference>
<dbReference type="EMBL" id="JAPWTJ010000248">
    <property type="protein sequence ID" value="KAJ8980620.1"/>
    <property type="molecule type" value="Genomic_DNA"/>
</dbReference>
<proteinExistence type="predicted"/>
<evidence type="ECO:0000313" key="2">
    <source>
        <dbReference type="Proteomes" id="UP001162164"/>
    </source>
</evidence>
<gene>
    <name evidence="1" type="ORF">NQ317_011696</name>
</gene>
<comment type="caution">
    <text evidence="1">The sequence shown here is derived from an EMBL/GenBank/DDBJ whole genome shotgun (WGS) entry which is preliminary data.</text>
</comment>
<evidence type="ECO:0000313" key="1">
    <source>
        <dbReference type="EMBL" id="KAJ8980620.1"/>
    </source>
</evidence>
<protein>
    <submittedName>
        <fullName evidence="1">Uncharacterized protein</fullName>
    </submittedName>
</protein>
<name>A0ABQ9JQS0_9CUCU</name>
<accession>A0ABQ9JQS0</accession>
<keyword evidence="2" id="KW-1185">Reference proteome</keyword>
<dbReference type="Proteomes" id="UP001162164">
    <property type="component" value="Unassembled WGS sequence"/>
</dbReference>